<evidence type="ECO:0000256" key="2">
    <source>
        <dbReference type="ARBA" id="ARBA00022840"/>
    </source>
</evidence>
<dbReference type="PROSITE" id="PS50893">
    <property type="entry name" value="ABC_TRANSPORTER_2"/>
    <property type="match status" value="1"/>
</dbReference>
<keyword evidence="1" id="KW-0547">Nucleotide-binding</keyword>
<gene>
    <name evidence="4" type="ORF">ULMS_14370</name>
</gene>
<accession>A0A5J4G0C5</accession>
<sequence length="219" mass="25039">MATLVLHHVSKSFKKKEVLKDVSFQIETGDILGLFGRNGSGKSTLLKLLFGNMKADSIKVSMNSNEIKISEVIPKQFISYLPQDPFLPAHAKVRDIIPMFHSGEAEQDRIFYDPQIATMTNKSMKDLSHGERKYFEVVLMSYLPHPFLMLDEPFSMLEPLHKERLKLFLTSVSKLKGIIITDHYYNDVLEISSQNLVIKDGKGHLIKTTEDLKKLNYIL</sequence>
<evidence type="ECO:0000256" key="1">
    <source>
        <dbReference type="ARBA" id="ARBA00022741"/>
    </source>
</evidence>
<protein>
    <submittedName>
        <fullName evidence="4">ABC transporter ATP-binding protein</fullName>
    </submittedName>
</protein>
<dbReference type="GO" id="GO:0016887">
    <property type="term" value="F:ATP hydrolysis activity"/>
    <property type="evidence" value="ECO:0007669"/>
    <property type="project" value="InterPro"/>
</dbReference>
<name>A0A5J4G0C5_9FLAO</name>
<comment type="caution">
    <text evidence="4">The sequence shown here is derived from an EMBL/GenBank/DDBJ whole genome shotgun (WGS) entry which is preliminary data.</text>
</comment>
<dbReference type="SMART" id="SM00382">
    <property type="entry name" value="AAA"/>
    <property type="match status" value="1"/>
</dbReference>
<organism evidence="4 5">
    <name type="scientific">Patiriisocius marinistellae</name>
    <dbReference type="NCBI Taxonomy" id="2494560"/>
    <lineage>
        <taxon>Bacteria</taxon>
        <taxon>Pseudomonadati</taxon>
        <taxon>Bacteroidota</taxon>
        <taxon>Flavobacteriia</taxon>
        <taxon>Flavobacteriales</taxon>
        <taxon>Flavobacteriaceae</taxon>
        <taxon>Patiriisocius</taxon>
    </lineage>
</organism>
<dbReference type="PANTHER" id="PTHR43158:SF2">
    <property type="entry name" value="SKFA PEPTIDE EXPORT ATP-BINDING PROTEIN SKFE"/>
    <property type="match status" value="1"/>
</dbReference>
<evidence type="ECO:0000313" key="5">
    <source>
        <dbReference type="Proteomes" id="UP000326994"/>
    </source>
</evidence>
<dbReference type="OrthoDB" id="9801987at2"/>
<keyword evidence="5" id="KW-1185">Reference proteome</keyword>
<dbReference type="InterPro" id="IPR027417">
    <property type="entry name" value="P-loop_NTPase"/>
</dbReference>
<dbReference type="Proteomes" id="UP000326994">
    <property type="component" value="Unassembled WGS sequence"/>
</dbReference>
<dbReference type="EMBL" id="BKCF01000002">
    <property type="protein sequence ID" value="GEQ85929.1"/>
    <property type="molecule type" value="Genomic_DNA"/>
</dbReference>
<proteinExistence type="predicted"/>
<dbReference type="RefSeq" id="WP_151893872.1">
    <property type="nucleotide sequence ID" value="NZ_BKCF01000002.1"/>
</dbReference>
<keyword evidence="2 4" id="KW-0067">ATP-binding</keyword>
<dbReference type="PANTHER" id="PTHR43158">
    <property type="entry name" value="SKFA PEPTIDE EXPORT ATP-BINDING PROTEIN SKFE"/>
    <property type="match status" value="1"/>
</dbReference>
<dbReference type="InterPro" id="IPR003439">
    <property type="entry name" value="ABC_transporter-like_ATP-bd"/>
</dbReference>
<dbReference type="GO" id="GO:0005524">
    <property type="term" value="F:ATP binding"/>
    <property type="evidence" value="ECO:0007669"/>
    <property type="project" value="UniProtKB-KW"/>
</dbReference>
<dbReference type="Gene3D" id="3.40.50.300">
    <property type="entry name" value="P-loop containing nucleotide triphosphate hydrolases"/>
    <property type="match status" value="1"/>
</dbReference>
<evidence type="ECO:0000313" key="4">
    <source>
        <dbReference type="EMBL" id="GEQ85929.1"/>
    </source>
</evidence>
<feature type="domain" description="ABC transporter" evidence="3">
    <location>
        <begin position="4"/>
        <end position="218"/>
    </location>
</feature>
<dbReference type="Pfam" id="PF00005">
    <property type="entry name" value="ABC_tran"/>
    <property type="match status" value="1"/>
</dbReference>
<reference evidence="4 5" key="1">
    <citation type="submission" date="2019-08" db="EMBL/GenBank/DDBJ databases">
        <title>Ulvibacter marinistellae sp. nov., isolated from a starfish, Patiria pectinifera.</title>
        <authorList>
            <person name="Kawano K."/>
            <person name="Ushijima N."/>
            <person name="Kihara M."/>
            <person name="Itoh H."/>
        </authorList>
    </citation>
    <scope>NUCLEOTIDE SEQUENCE [LARGE SCALE GENOMIC DNA]</scope>
    <source>
        <strain evidence="4 5">KK4</strain>
    </source>
</reference>
<dbReference type="SUPFAM" id="SSF52540">
    <property type="entry name" value="P-loop containing nucleoside triphosphate hydrolases"/>
    <property type="match status" value="1"/>
</dbReference>
<dbReference type="AlphaFoldDB" id="A0A5J4G0C5"/>
<dbReference type="InterPro" id="IPR003593">
    <property type="entry name" value="AAA+_ATPase"/>
</dbReference>
<evidence type="ECO:0000259" key="3">
    <source>
        <dbReference type="PROSITE" id="PS50893"/>
    </source>
</evidence>